<feature type="transmembrane region" description="Helical" evidence="11">
    <location>
        <begin position="262"/>
        <end position="282"/>
    </location>
</feature>
<feature type="region of interest" description="Disordered" evidence="10">
    <location>
        <begin position="1"/>
        <end position="49"/>
    </location>
</feature>
<keyword evidence="6 11" id="KW-0812">Transmembrane</keyword>
<keyword evidence="9 11" id="KW-0472">Membrane</keyword>
<protein>
    <recommendedName>
        <fullName evidence="4">Golgi apparatus membrane protein TVP38</fullName>
    </recommendedName>
    <alternativeName>
        <fullName evidence="5">Golgi apparatus membrane protein tvp38</fullName>
    </alternativeName>
</protein>
<dbReference type="KEGG" id="ccac:CcaHIS019_0700460"/>
<feature type="transmembrane region" description="Helical" evidence="11">
    <location>
        <begin position="190"/>
        <end position="210"/>
    </location>
</feature>
<feature type="compositionally biased region" description="Polar residues" evidence="10">
    <location>
        <begin position="13"/>
        <end position="30"/>
    </location>
</feature>
<dbReference type="Pfam" id="PF09335">
    <property type="entry name" value="VTT_dom"/>
    <property type="match status" value="1"/>
</dbReference>
<sequence>MSKHRPHYGATHASISNTLSPPRTPDSQTHLLPPSPGSTFSTETGLTTNEQEEYERGLLTWDRAKDWRFWFRWAWVPWYILGALLVAGVCAVAVCHRELIQLLMPFVRHMQSARFGWLVPIAIMIVLSFPPLFGNEIVIILCGVVWGIRIGFLIVAVGTVIGEMACFTVYGTCCRRRARRMTHMSLNYACLTRVISTGGLLIAWVVRLSAIPTHMSTLLFAVCGLPYSQFFLALLFSLPKQFVAVYLGVMVTRHEPTRKSNIMSYTVVGFTVVITLLALHYVHLKMLKVRKDVFLDMREDLARRGVVEPAPPDSDDDVFAYGQNV</sequence>
<keyword evidence="7 11" id="KW-1133">Transmembrane helix</keyword>
<organism evidence="13 14">
    <name type="scientific">Cutaneotrichosporon cavernicola</name>
    <dbReference type="NCBI Taxonomy" id="279322"/>
    <lineage>
        <taxon>Eukaryota</taxon>
        <taxon>Fungi</taxon>
        <taxon>Dikarya</taxon>
        <taxon>Basidiomycota</taxon>
        <taxon>Agaricomycotina</taxon>
        <taxon>Tremellomycetes</taxon>
        <taxon>Trichosporonales</taxon>
        <taxon>Trichosporonaceae</taxon>
        <taxon>Cutaneotrichosporon</taxon>
    </lineage>
</organism>
<dbReference type="Proteomes" id="UP001233271">
    <property type="component" value="Chromosome 7a"/>
</dbReference>
<comment type="similarity">
    <text evidence="3">Belongs to the TVP38/TMEM64 family.</text>
</comment>
<evidence type="ECO:0000256" key="2">
    <source>
        <dbReference type="ARBA" id="ARBA00004653"/>
    </source>
</evidence>
<evidence type="ECO:0000256" key="9">
    <source>
        <dbReference type="ARBA" id="ARBA00023136"/>
    </source>
</evidence>
<evidence type="ECO:0000256" key="11">
    <source>
        <dbReference type="SAM" id="Phobius"/>
    </source>
</evidence>
<name>A0AA48L9G9_9TREE</name>
<evidence type="ECO:0000256" key="3">
    <source>
        <dbReference type="ARBA" id="ARBA00008640"/>
    </source>
</evidence>
<evidence type="ECO:0000256" key="10">
    <source>
        <dbReference type="SAM" id="MobiDB-lite"/>
    </source>
</evidence>
<feature type="compositionally biased region" description="Polar residues" evidence="10">
    <location>
        <begin position="37"/>
        <end position="49"/>
    </location>
</feature>
<dbReference type="PANTHER" id="PTHR47549:SF2">
    <property type="entry name" value="GOLGI APPARATUS MEMBRANE PROTEIN TVP38"/>
    <property type="match status" value="1"/>
</dbReference>
<evidence type="ECO:0000313" key="13">
    <source>
        <dbReference type="EMBL" id="BEI94474.1"/>
    </source>
</evidence>
<reference evidence="13" key="1">
    <citation type="journal article" date="2023" name="BMC Genomics">
        <title>Chromosome-level genome assemblies of Cutaneotrichosporon spp. (Trichosporonales, Basidiomycota) reveal imbalanced evolution between nucleotide sequences and chromosome synteny.</title>
        <authorList>
            <person name="Kobayashi Y."/>
            <person name="Kayamori A."/>
            <person name="Aoki K."/>
            <person name="Shiwa Y."/>
            <person name="Matsutani M."/>
            <person name="Fujita N."/>
            <person name="Sugita T."/>
            <person name="Iwasaki W."/>
            <person name="Tanaka N."/>
            <person name="Takashima M."/>
        </authorList>
    </citation>
    <scope>NUCLEOTIDE SEQUENCE</scope>
    <source>
        <strain evidence="13">HIS019</strain>
    </source>
</reference>
<dbReference type="GeneID" id="85498344"/>
<comment type="subcellular location">
    <subcellularLocation>
        <location evidence="2">Golgi apparatus membrane</location>
        <topology evidence="2">Multi-pass membrane protein</topology>
    </subcellularLocation>
</comment>
<evidence type="ECO:0000256" key="6">
    <source>
        <dbReference type="ARBA" id="ARBA00022692"/>
    </source>
</evidence>
<dbReference type="InterPro" id="IPR051076">
    <property type="entry name" value="Golgi_membrane_TVP38/TMEM64"/>
</dbReference>
<evidence type="ECO:0000259" key="12">
    <source>
        <dbReference type="Pfam" id="PF09335"/>
    </source>
</evidence>
<evidence type="ECO:0000256" key="7">
    <source>
        <dbReference type="ARBA" id="ARBA00022989"/>
    </source>
</evidence>
<evidence type="ECO:0000256" key="5">
    <source>
        <dbReference type="ARBA" id="ARBA00020673"/>
    </source>
</evidence>
<dbReference type="PANTHER" id="PTHR47549">
    <property type="entry name" value="GOLGI APPARATUS MEMBRANE PROTEIN TVP38-RELATED"/>
    <property type="match status" value="1"/>
</dbReference>
<evidence type="ECO:0000313" key="14">
    <source>
        <dbReference type="Proteomes" id="UP001233271"/>
    </source>
</evidence>
<feature type="transmembrane region" description="Helical" evidence="11">
    <location>
        <begin position="76"/>
        <end position="95"/>
    </location>
</feature>
<dbReference type="RefSeq" id="XP_060459739.1">
    <property type="nucleotide sequence ID" value="XM_060603446.1"/>
</dbReference>
<feature type="transmembrane region" description="Helical" evidence="11">
    <location>
        <begin position="138"/>
        <end position="170"/>
    </location>
</feature>
<keyword evidence="14" id="KW-1185">Reference proteome</keyword>
<feature type="transmembrane region" description="Helical" evidence="11">
    <location>
        <begin position="115"/>
        <end position="132"/>
    </location>
</feature>
<accession>A0AA48L9G9</accession>
<feature type="domain" description="VTT" evidence="12">
    <location>
        <begin position="135"/>
        <end position="249"/>
    </location>
</feature>
<evidence type="ECO:0000256" key="1">
    <source>
        <dbReference type="ARBA" id="ARBA00002978"/>
    </source>
</evidence>
<dbReference type="EMBL" id="AP028218">
    <property type="protein sequence ID" value="BEI94474.1"/>
    <property type="molecule type" value="Genomic_DNA"/>
</dbReference>
<comment type="function">
    <text evidence="1">Golgi membrane protein involved in vesicular trafficking and spindle migration.</text>
</comment>
<proteinExistence type="inferred from homology"/>
<dbReference type="AlphaFoldDB" id="A0AA48L9G9"/>
<evidence type="ECO:0000256" key="8">
    <source>
        <dbReference type="ARBA" id="ARBA00023034"/>
    </source>
</evidence>
<dbReference type="GO" id="GO:0000139">
    <property type="term" value="C:Golgi membrane"/>
    <property type="evidence" value="ECO:0007669"/>
    <property type="project" value="UniProtKB-SubCell"/>
</dbReference>
<evidence type="ECO:0000256" key="4">
    <source>
        <dbReference type="ARBA" id="ARBA00013533"/>
    </source>
</evidence>
<dbReference type="InterPro" id="IPR032816">
    <property type="entry name" value="VTT_dom"/>
</dbReference>
<gene>
    <name evidence="13" type="ORF">CcaverHIS019_0700460</name>
</gene>
<keyword evidence="8" id="KW-0333">Golgi apparatus</keyword>